<gene>
    <name evidence="3" type="ORF">NJ75_01607</name>
</gene>
<sequence length="486" mass="52696">MTLLKKLLIALLVIVAIIAAWVAWSIHGSPAEYTLNETSGPKPKLARPDGQTIPTIKTADPIGWKDGEAPVAAQGLQVTRFADKLDHPRTVVTLPNGDVLVAETNSPPRKVEGITGVVMGYLFKKVGAGGPSPNKIVLLRDGDGDGKAEQRFVMENPALDSPFGMAFRDGRLLVANHNAVLSFPYELGQTALTGSPEKLMDLPGGGNHWARNLLLAPDGSKLFVTVGSASNIAEEGIDTEYRRASIHQYDFAKKKSFEYAGGLRNPNGLDFNPYSEELWTVVNERDMLGSDLVPDYLTNVPFGANYGWPWVYWKNNIDQRVTAPMPEYMLDYVRKPEYGLGAHTAPLGLAFAKGGNLMGDKFQQGAFVARHGSWNRRPLSGYDVVFVKFDTRGNVLPNPPVPVLTGFLTDDDKARGRPTWVAFAKDGALLVSDDTGGVIWRVSAPGAKPAAAITPLPTRTAPPQPKGTGKFIMKPNADSDLMKPQQ</sequence>
<proteinExistence type="predicted"/>
<dbReference type="PATRIC" id="fig|48936.3.peg.1611"/>
<evidence type="ECO:0000313" key="3">
    <source>
        <dbReference type="EMBL" id="KHS47810.1"/>
    </source>
</evidence>
<organism evidence="3 4">
    <name type="scientific">Novosphingobium subterraneum</name>
    <dbReference type="NCBI Taxonomy" id="48936"/>
    <lineage>
        <taxon>Bacteria</taxon>
        <taxon>Pseudomonadati</taxon>
        <taxon>Pseudomonadota</taxon>
        <taxon>Alphaproteobacteria</taxon>
        <taxon>Sphingomonadales</taxon>
        <taxon>Sphingomonadaceae</taxon>
        <taxon>Novosphingobium</taxon>
    </lineage>
</organism>
<feature type="region of interest" description="Disordered" evidence="1">
    <location>
        <begin position="455"/>
        <end position="486"/>
    </location>
</feature>
<dbReference type="SUPFAM" id="SSF50952">
    <property type="entry name" value="Soluble quinoprotein glucose dehydrogenase"/>
    <property type="match status" value="1"/>
</dbReference>
<dbReference type="PANTHER" id="PTHR19328:SF55">
    <property type="entry name" value="BLR6566 PROTEIN"/>
    <property type="match status" value="1"/>
</dbReference>
<dbReference type="InterPro" id="IPR054539">
    <property type="entry name" value="Beta-prop_PDH"/>
</dbReference>
<dbReference type="Gene3D" id="2.120.10.30">
    <property type="entry name" value="TolB, C-terminal domain"/>
    <property type="match status" value="1"/>
</dbReference>
<dbReference type="RefSeq" id="WP_039333189.1">
    <property type="nucleotide sequence ID" value="NZ_JRVC01000006.1"/>
</dbReference>
<accession>A0A0B8ZXH4</accession>
<keyword evidence="4" id="KW-1185">Reference proteome</keyword>
<dbReference type="InterPro" id="IPR011041">
    <property type="entry name" value="Quinoprot_gluc/sorb_DH_b-prop"/>
</dbReference>
<feature type="domain" description="Pyrroloquinoline quinone-dependent pyranose dehydrogenase beta-propeller" evidence="2">
    <location>
        <begin position="334"/>
        <end position="442"/>
    </location>
</feature>
<dbReference type="Proteomes" id="UP000031338">
    <property type="component" value="Unassembled WGS sequence"/>
</dbReference>
<comment type="caution">
    <text evidence="3">The sequence shown here is derived from an EMBL/GenBank/DDBJ whole genome shotgun (WGS) entry which is preliminary data.</text>
</comment>
<dbReference type="InterPro" id="IPR011042">
    <property type="entry name" value="6-blade_b-propeller_TolB-like"/>
</dbReference>
<dbReference type="AlphaFoldDB" id="A0A0B8ZXH4"/>
<dbReference type="EMBL" id="JRVC01000006">
    <property type="protein sequence ID" value="KHS47810.1"/>
    <property type="molecule type" value="Genomic_DNA"/>
</dbReference>
<protein>
    <submittedName>
        <fullName evidence="3">L-sorbosone dehydrogenase</fullName>
    </submittedName>
</protein>
<evidence type="ECO:0000259" key="2">
    <source>
        <dbReference type="Pfam" id="PF22807"/>
    </source>
</evidence>
<dbReference type="Pfam" id="PF22807">
    <property type="entry name" value="TrAA12"/>
    <property type="match status" value="2"/>
</dbReference>
<feature type="domain" description="Pyrroloquinoline quinone-dependent pyranose dehydrogenase beta-propeller" evidence="2">
    <location>
        <begin position="149"/>
        <end position="288"/>
    </location>
</feature>
<evidence type="ECO:0000256" key="1">
    <source>
        <dbReference type="SAM" id="MobiDB-lite"/>
    </source>
</evidence>
<evidence type="ECO:0000313" key="4">
    <source>
        <dbReference type="Proteomes" id="UP000031338"/>
    </source>
</evidence>
<reference evidence="3 4" key="1">
    <citation type="submission" date="2014-10" db="EMBL/GenBank/DDBJ databases">
        <title>Draft genome sequence of Novosphingobium subterraneum DSM 12447.</title>
        <authorList>
            <person name="Gan H.M."/>
            <person name="Gan H.Y."/>
            <person name="Savka M.A."/>
        </authorList>
    </citation>
    <scope>NUCLEOTIDE SEQUENCE [LARGE SCALE GENOMIC DNA]</scope>
    <source>
        <strain evidence="3 4">DSM 12447</strain>
    </source>
</reference>
<dbReference type="PANTHER" id="PTHR19328">
    <property type="entry name" value="HEDGEHOG-INTERACTING PROTEIN"/>
    <property type="match status" value="1"/>
</dbReference>
<dbReference type="STRING" id="48936.NJ75_01607"/>
<name>A0A0B8ZXH4_9SPHN</name>